<sequence>MSQNQIYLFEIFLWVVSIMLVRGNDVRGWQLVIIALAGFYLALTPIGNAVVAVVNMLVMMA</sequence>
<evidence type="ECO:0000313" key="2">
    <source>
        <dbReference type="EMBL" id="MDF2260545.1"/>
    </source>
</evidence>
<evidence type="ECO:0000256" key="1">
    <source>
        <dbReference type="SAM" id="Phobius"/>
    </source>
</evidence>
<keyword evidence="1" id="KW-1133">Transmembrane helix</keyword>
<proteinExistence type="predicted"/>
<reference evidence="2 3" key="1">
    <citation type="submission" date="2023-03" db="EMBL/GenBank/DDBJ databases">
        <title>Draft genome sequence of type strain Streptomyces ferralitis JCM 14344.</title>
        <authorList>
            <person name="Klaysubun C."/>
            <person name="Duangmal K."/>
        </authorList>
    </citation>
    <scope>NUCLEOTIDE SEQUENCE [LARGE SCALE GENOMIC DNA]</scope>
    <source>
        <strain evidence="2 3">JCM 14344</strain>
    </source>
</reference>
<keyword evidence="1" id="KW-0812">Transmembrane</keyword>
<accession>A0ABT5Z9N1</accession>
<dbReference type="Proteomes" id="UP001220022">
    <property type="component" value="Unassembled WGS sequence"/>
</dbReference>
<keyword evidence="3" id="KW-1185">Reference proteome</keyword>
<dbReference type="RefSeq" id="WP_275821255.1">
    <property type="nucleotide sequence ID" value="NZ_BAAANM010000034.1"/>
</dbReference>
<organism evidence="2 3">
    <name type="scientific">Streptantibioticus ferralitis</name>
    <dbReference type="NCBI Taxonomy" id="236510"/>
    <lineage>
        <taxon>Bacteria</taxon>
        <taxon>Bacillati</taxon>
        <taxon>Actinomycetota</taxon>
        <taxon>Actinomycetes</taxon>
        <taxon>Kitasatosporales</taxon>
        <taxon>Streptomycetaceae</taxon>
        <taxon>Streptantibioticus</taxon>
    </lineage>
</organism>
<gene>
    <name evidence="2" type="ORF">P2L57_34015</name>
</gene>
<keyword evidence="1" id="KW-0472">Membrane</keyword>
<feature type="transmembrane region" description="Helical" evidence="1">
    <location>
        <begin position="6"/>
        <end position="24"/>
    </location>
</feature>
<comment type="caution">
    <text evidence="2">The sequence shown here is derived from an EMBL/GenBank/DDBJ whole genome shotgun (WGS) entry which is preliminary data.</text>
</comment>
<protein>
    <submittedName>
        <fullName evidence="2">Uncharacterized protein</fullName>
    </submittedName>
</protein>
<evidence type="ECO:0000313" key="3">
    <source>
        <dbReference type="Proteomes" id="UP001220022"/>
    </source>
</evidence>
<name>A0ABT5Z9N1_9ACTN</name>
<dbReference type="EMBL" id="JARHTQ010000036">
    <property type="protein sequence ID" value="MDF2260545.1"/>
    <property type="molecule type" value="Genomic_DNA"/>
</dbReference>
<feature type="transmembrane region" description="Helical" evidence="1">
    <location>
        <begin position="31"/>
        <end position="58"/>
    </location>
</feature>